<reference evidence="2" key="1">
    <citation type="submission" date="2018-05" db="EMBL/GenBank/DDBJ databases">
        <authorList>
            <person name="Lu D."/>
        </authorList>
    </citation>
    <scope>NUCLEOTIDE SEQUENCE [LARGE SCALE GENOMIC DNA]</scope>
    <source>
        <strain evidence="2">F01</strain>
    </source>
</reference>
<proteinExistence type="predicted"/>
<reference evidence="1 2" key="2">
    <citation type="submission" date="2018-06" db="EMBL/GenBank/DDBJ databases">
        <title>Marinobactersediminissp. nov, a moderately halophilic bacterium isolated from marine solar saltern.</title>
        <authorList>
            <person name="Zhang Y."/>
        </authorList>
    </citation>
    <scope>NUCLEOTIDE SEQUENCE [LARGE SCALE GENOMIC DNA]</scope>
    <source>
        <strain evidence="1 2">F01</strain>
    </source>
</reference>
<dbReference type="OrthoDB" id="6120246at2"/>
<dbReference type="EMBL" id="QFWX01000001">
    <property type="protein sequence ID" value="PXX93233.1"/>
    <property type="molecule type" value="Genomic_DNA"/>
</dbReference>
<organism evidence="1 2">
    <name type="scientific">Marinobacter vulgaris</name>
    <dbReference type="NCBI Taxonomy" id="1928331"/>
    <lineage>
        <taxon>Bacteria</taxon>
        <taxon>Pseudomonadati</taxon>
        <taxon>Pseudomonadota</taxon>
        <taxon>Gammaproteobacteria</taxon>
        <taxon>Pseudomonadales</taxon>
        <taxon>Marinobacteraceae</taxon>
        <taxon>Marinobacter</taxon>
    </lineage>
</organism>
<evidence type="ECO:0000313" key="1">
    <source>
        <dbReference type="EMBL" id="PXX93233.1"/>
    </source>
</evidence>
<comment type="caution">
    <text evidence="1">The sequence shown here is derived from an EMBL/GenBank/DDBJ whole genome shotgun (WGS) entry which is preliminary data.</text>
</comment>
<dbReference type="AlphaFoldDB" id="A0A2V3ZRJ2"/>
<sequence length="221" mass="24528">MDVTESVMTFSPSDIAANAMHGYVREAALSVARKKLGHLFGEGGGSEIREISEDALNSVTTALLNARYQSCPVLEKGKFRPLKKDERPKSEVLRHPVSKYVLTGVSHYCNTRLRRWSGSNEKGEAGSRARHQINSTLADDADFWDQHMRDAGSFDAADGDRVDKILLEKGMSSEDIDLIKCNLAGWSFVDLADQFGGTADKYRRRVHRALEAASIDIKLLK</sequence>
<dbReference type="RefSeq" id="WP_114611164.1">
    <property type="nucleotide sequence ID" value="NZ_QFWX01000001.1"/>
</dbReference>
<evidence type="ECO:0000313" key="2">
    <source>
        <dbReference type="Proteomes" id="UP000253987"/>
    </source>
</evidence>
<accession>A0A2V3ZRJ2</accession>
<gene>
    <name evidence="1" type="ORF">DIT71_00025</name>
</gene>
<dbReference type="Proteomes" id="UP000253987">
    <property type="component" value="Unassembled WGS sequence"/>
</dbReference>
<protein>
    <submittedName>
        <fullName evidence="1">Uncharacterized protein</fullName>
    </submittedName>
</protein>
<keyword evidence="2" id="KW-1185">Reference proteome</keyword>
<name>A0A2V3ZRJ2_9GAMM</name>